<gene>
    <name evidence="2" type="ORF">FOKN1_0761</name>
</gene>
<dbReference type="Proteomes" id="UP000218765">
    <property type="component" value="Chromosome"/>
</dbReference>
<feature type="transmembrane region" description="Helical" evidence="1">
    <location>
        <begin position="115"/>
        <end position="137"/>
    </location>
</feature>
<reference evidence="2 3" key="1">
    <citation type="submission" date="2017-05" db="EMBL/GenBank/DDBJ databases">
        <title>Thiocyanate degradation by Thiohalobacter thiocyanaticus FOKN1.</title>
        <authorList>
            <person name="Oshiki M."/>
            <person name="Fukushima T."/>
            <person name="Kawano S."/>
            <person name="Nakagawa J."/>
        </authorList>
    </citation>
    <scope>NUCLEOTIDE SEQUENCE [LARGE SCALE GENOMIC DNA]</scope>
    <source>
        <strain evidence="2 3">FOKN1</strain>
    </source>
</reference>
<evidence type="ECO:0000256" key="1">
    <source>
        <dbReference type="SAM" id="Phobius"/>
    </source>
</evidence>
<feature type="transmembrane region" description="Helical" evidence="1">
    <location>
        <begin position="51"/>
        <end position="71"/>
    </location>
</feature>
<dbReference type="EMBL" id="AP018052">
    <property type="protein sequence ID" value="BAZ93163.1"/>
    <property type="molecule type" value="Genomic_DNA"/>
</dbReference>
<feature type="transmembrane region" description="Helical" evidence="1">
    <location>
        <begin position="149"/>
        <end position="170"/>
    </location>
</feature>
<keyword evidence="1" id="KW-0812">Transmembrane</keyword>
<sequence>MSALFRFMLDLCLLRVGPQRLPPARELLWLFVALYMTLGTMVYLSRYELRFAFGASLVETLLIAAFIQLLLRAWGRPERFTQTLTALLSAWTLLGLLVAPLIYATRDLEPGGQEALLVFVGMTLYLAWSLAVLGNILHHALEIPLYGGIGLGVIYFLLSQMVVAAVLPALN</sequence>
<name>A0A1Z4VNU4_9GAMM</name>
<accession>A0A1Z4VNU4</accession>
<proteinExistence type="predicted"/>
<protein>
    <submittedName>
        <fullName evidence="2">Site-specific recombinase</fullName>
    </submittedName>
</protein>
<feature type="transmembrane region" description="Helical" evidence="1">
    <location>
        <begin position="83"/>
        <end position="103"/>
    </location>
</feature>
<feature type="transmembrane region" description="Helical" evidence="1">
    <location>
        <begin position="27"/>
        <end position="45"/>
    </location>
</feature>
<keyword evidence="1" id="KW-0472">Membrane</keyword>
<dbReference type="AlphaFoldDB" id="A0A1Z4VNU4"/>
<dbReference type="KEGG" id="ttc:FOKN1_0761"/>
<keyword evidence="1" id="KW-1133">Transmembrane helix</keyword>
<evidence type="ECO:0000313" key="3">
    <source>
        <dbReference type="Proteomes" id="UP000218765"/>
    </source>
</evidence>
<keyword evidence="3" id="KW-1185">Reference proteome</keyword>
<organism evidence="2 3">
    <name type="scientific">Thiohalobacter thiocyanaticus</name>
    <dbReference type="NCBI Taxonomy" id="585455"/>
    <lineage>
        <taxon>Bacteria</taxon>
        <taxon>Pseudomonadati</taxon>
        <taxon>Pseudomonadota</taxon>
        <taxon>Gammaproteobacteria</taxon>
        <taxon>Thiohalobacterales</taxon>
        <taxon>Thiohalobacteraceae</taxon>
        <taxon>Thiohalobacter</taxon>
    </lineage>
</organism>
<evidence type="ECO:0000313" key="2">
    <source>
        <dbReference type="EMBL" id="BAZ93163.1"/>
    </source>
</evidence>